<reference evidence="3" key="1">
    <citation type="submission" date="2020-10" db="EMBL/GenBank/DDBJ databases">
        <authorList>
            <person name="Hahn C.J."/>
            <person name="Laso-Perez R."/>
            <person name="Vulcano F."/>
            <person name="Vaziourakis K.-M."/>
            <person name="Stokke R."/>
            <person name="Steen I.H."/>
            <person name="Teske A."/>
            <person name="Boetius A."/>
            <person name="Liebeke M."/>
            <person name="Amann R."/>
            <person name="Knittel K."/>
        </authorList>
    </citation>
    <scope>NUCLEOTIDE SEQUENCE</scope>
    <source>
        <strain evidence="3">Gfbio:e3339647-f889-4370-9287-4fb5cb688e4c:AG392O15_GoMArc1</strain>
    </source>
</reference>
<evidence type="ECO:0000259" key="2">
    <source>
        <dbReference type="Pfam" id="PF05168"/>
    </source>
</evidence>
<evidence type="ECO:0000313" key="3">
    <source>
        <dbReference type="EMBL" id="CAD6494088.1"/>
    </source>
</evidence>
<proteinExistence type="predicted"/>
<accession>A0A811TEC5</accession>
<organism evidence="3 4">
    <name type="scientific">Candidatus Argoarchaeum ethanivorans</name>
    <dbReference type="NCBI Taxonomy" id="2608793"/>
    <lineage>
        <taxon>Archaea</taxon>
        <taxon>Methanobacteriati</taxon>
        <taxon>Methanobacteriota</taxon>
        <taxon>Stenosarchaea group</taxon>
        <taxon>Methanomicrobia</taxon>
        <taxon>Methanosarcinales</taxon>
        <taxon>Methanosarcinales incertae sedis</taxon>
        <taxon>GOM Arc I cluster</taxon>
        <taxon>Candidatus Argoarchaeum</taxon>
    </lineage>
</organism>
<name>A0A811TEC5_9EURY</name>
<dbReference type="InterPro" id="IPR007842">
    <property type="entry name" value="HEPN_dom"/>
</dbReference>
<dbReference type="Pfam" id="PF05168">
    <property type="entry name" value="HEPN"/>
    <property type="match status" value="1"/>
</dbReference>
<protein>
    <recommendedName>
        <fullName evidence="2">HEPN domain-containing protein</fullName>
    </recommendedName>
</protein>
<dbReference type="AlphaFoldDB" id="A0A811TEC5"/>
<comment type="caution">
    <text evidence="3">The sequence shown here is derived from an EMBL/GenBank/DDBJ whole genome shotgun (WGS) entry which is preliminary data.</text>
</comment>
<evidence type="ECO:0000313" key="4">
    <source>
        <dbReference type="Proteomes" id="UP000610373"/>
    </source>
</evidence>
<gene>
    <name evidence="3" type="ORF">CHKLHMKO_00620</name>
</gene>
<keyword evidence="1" id="KW-0175">Coiled coil</keyword>
<dbReference type="Gene3D" id="1.20.120.330">
    <property type="entry name" value="Nucleotidyltransferases domain 2"/>
    <property type="match status" value="1"/>
</dbReference>
<dbReference type="EMBL" id="CAJHIO010000057">
    <property type="protein sequence ID" value="CAD6494088.1"/>
    <property type="molecule type" value="Genomic_DNA"/>
</dbReference>
<sequence>MRSKIGELAIKGVIEREYGKDLIKAEDKREIADYGMYKEFSTEEVRELIEDAERFLERIKRAIKEG</sequence>
<dbReference type="Proteomes" id="UP000610373">
    <property type="component" value="Unassembled WGS sequence"/>
</dbReference>
<evidence type="ECO:0000256" key="1">
    <source>
        <dbReference type="SAM" id="Coils"/>
    </source>
</evidence>
<feature type="coiled-coil region" evidence="1">
    <location>
        <begin position="38"/>
        <end position="65"/>
    </location>
</feature>
<feature type="domain" description="HEPN" evidence="2">
    <location>
        <begin position="9"/>
        <end position="61"/>
    </location>
</feature>